<dbReference type="Pfam" id="PF02272">
    <property type="entry name" value="DHHA1"/>
    <property type="match status" value="1"/>
</dbReference>
<protein>
    <recommendedName>
        <fullName evidence="2">Single-stranded-DNA-specific exonuclease RecJ</fullName>
    </recommendedName>
</protein>
<comment type="similarity">
    <text evidence="1">Belongs to the RecJ family.</text>
</comment>
<evidence type="ECO:0000259" key="8">
    <source>
        <dbReference type="Pfam" id="PF10141"/>
    </source>
</evidence>
<sequence>MINSHYAWQLQPVADEKVRHDLSSQLHVSPTMAQLLANRGLKEADAAQAFLQPDLQTVHDSHQLHDMDKAVERIEQAIAANEKITVYGDYDADGITSTAVMYEALNEIGANVDYYIPDRFKDGYGPNADAYQRIITAGTKLIITVDNGVSGKDVIDNAMVQGVDVVVTDHHELPRELPNAVAIVHPRYPGSNYPFPDLSGVGVAFKVVWALQDEFPEEMLDLLAIGEIADVVSVTDENRALIGAGIQLLRQGMRPGIHALLQAAGVNEAQLTSTDIGFTIAPRLNALGRIADANAGVELLTTVDEQTGSRLAQQVEAANQKRRELVDQIMGEASAQAAHALDQPVLLLVGHNWHQGVLGIVASRIMDQTGKPTIVASANDGSEVAKASGRSIAGFNLFDALDPHRDLLTTFGGHPAACGLSFELSKTDELRAALLAEAQKQQFDSHKQIPLVVDAQLRAGDVNEQLYQEIQKLGPFGPGNEEPIFEFNDVQPSDVRTMGKNNDHLKFSLNGQVTVVAFNQGKLAPILEDQGGQVDLVAKLSVNEWQGKRTVQLLLTDIRVRGTVILDQRTSHLTANHFGQAGFYVVEDTRLRENIAPHVGDGKALSIDQAATTDFAGKAVTVVDCPKSLAAFTKIFEKDSASPALVRLLLFENNSVYLAGLPTRDDFAAIYRFLARQANIQWPGQRTAVSRYLRINEVRLNLMINVFSEVGFVTISNGVLNLAKNTQKADLKQTDHYQAQLARYQAEQTLLYSNAGALAKWVLQCLKED</sequence>
<dbReference type="GO" id="GO:0003676">
    <property type="term" value="F:nucleic acid binding"/>
    <property type="evidence" value="ECO:0007669"/>
    <property type="project" value="InterPro"/>
</dbReference>
<dbReference type="NCBIfam" id="TIGR00644">
    <property type="entry name" value="recJ"/>
    <property type="match status" value="1"/>
</dbReference>
<keyword evidence="11" id="KW-1185">Reference proteome</keyword>
<dbReference type="InterPro" id="IPR003156">
    <property type="entry name" value="DHHA1_dom"/>
</dbReference>
<dbReference type="GO" id="GO:0008409">
    <property type="term" value="F:5'-3' exonuclease activity"/>
    <property type="evidence" value="ECO:0007669"/>
    <property type="project" value="InterPro"/>
</dbReference>
<dbReference type="PATRIC" id="fig|1423782.4.peg.1050"/>
<dbReference type="GO" id="GO:0006310">
    <property type="term" value="P:DNA recombination"/>
    <property type="evidence" value="ECO:0007669"/>
    <property type="project" value="InterPro"/>
</dbReference>
<feature type="domain" description="Single-stranded-DNA-specific exonuclease RecJ C-terminal" evidence="8">
    <location>
        <begin position="565"/>
        <end position="762"/>
    </location>
</feature>
<dbReference type="InterPro" id="IPR041122">
    <property type="entry name" value="RecJ_OB"/>
</dbReference>
<dbReference type="InterPro" id="IPR001667">
    <property type="entry name" value="DDH_dom"/>
</dbReference>
<evidence type="ECO:0000313" key="11">
    <source>
        <dbReference type="Proteomes" id="UP000051412"/>
    </source>
</evidence>
<dbReference type="Proteomes" id="UP000051412">
    <property type="component" value="Unassembled WGS sequence"/>
</dbReference>
<dbReference type="Pfam" id="PF10141">
    <property type="entry name" value="ssDNA-exonuc_C"/>
    <property type="match status" value="1"/>
</dbReference>
<dbReference type="InterPro" id="IPR051673">
    <property type="entry name" value="SSDNA_exonuclease_RecJ"/>
</dbReference>
<evidence type="ECO:0000256" key="5">
    <source>
        <dbReference type="ARBA" id="ARBA00022839"/>
    </source>
</evidence>
<evidence type="ECO:0000256" key="4">
    <source>
        <dbReference type="ARBA" id="ARBA00022801"/>
    </source>
</evidence>
<dbReference type="OrthoDB" id="9809852at2"/>
<organism evidence="10 11">
    <name type="scientific">Limosilactobacillus panis DSM 6035</name>
    <dbReference type="NCBI Taxonomy" id="1423782"/>
    <lineage>
        <taxon>Bacteria</taxon>
        <taxon>Bacillati</taxon>
        <taxon>Bacillota</taxon>
        <taxon>Bacilli</taxon>
        <taxon>Lactobacillales</taxon>
        <taxon>Lactobacillaceae</taxon>
        <taxon>Limosilactobacillus</taxon>
    </lineage>
</organism>
<dbReference type="Gene3D" id="3.90.1640.30">
    <property type="match status" value="1"/>
</dbReference>
<dbReference type="AlphaFoldDB" id="A0A0R1XCI7"/>
<dbReference type="EMBL" id="AZGM01000137">
    <property type="protein sequence ID" value="KRM25110.1"/>
    <property type="molecule type" value="Genomic_DNA"/>
</dbReference>
<dbReference type="Gene3D" id="2.40.50.460">
    <property type="match status" value="1"/>
</dbReference>
<keyword evidence="5" id="KW-0269">Exonuclease</keyword>
<evidence type="ECO:0000259" key="6">
    <source>
        <dbReference type="Pfam" id="PF01368"/>
    </source>
</evidence>
<evidence type="ECO:0000256" key="1">
    <source>
        <dbReference type="ARBA" id="ARBA00005915"/>
    </source>
</evidence>
<proteinExistence type="inferred from homology"/>
<dbReference type="PANTHER" id="PTHR30255">
    <property type="entry name" value="SINGLE-STRANDED-DNA-SPECIFIC EXONUCLEASE RECJ"/>
    <property type="match status" value="1"/>
</dbReference>
<comment type="caution">
    <text evidence="10">The sequence shown here is derived from an EMBL/GenBank/DDBJ whole genome shotgun (WGS) entry which is preliminary data.</text>
</comment>
<dbReference type="InterPro" id="IPR018779">
    <property type="entry name" value="RecJ_C"/>
</dbReference>
<dbReference type="SUPFAM" id="SSF64182">
    <property type="entry name" value="DHH phosphoesterases"/>
    <property type="match status" value="1"/>
</dbReference>
<dbReference type="InterPro" id="IPR004610">
    <property type="entry name" value="RecJ"/>
</dbReference>
<evidence type="ECO:0000256" key="3">
    <source>
        <dbReference type="ARBA" id="ARBA00022722"/>
    </source>
</evidence>
<evidence type="ECO:0000259" key="9">
    <source>
        <dbReference type="Pfam" id="PF17768"/>
    </source>
</evidence>
<dbReference type="Pfam" id="PF17768">
    <property type="entry name" value="RecJ_OB"/>
    <property type="match status" value="1"/>
</dbReference>
<dbReference type="STRING" id="1423782.FD32_GL001007"/>
<dbReference type="PANTHER" id="PTHR30255:SF2">
    <property type="entry name" value="SINGLE-STRANDED-DNA-SPECIFIC EXONUCLEASE RECJ"/>
    <property type="match status" value="1"/>
</dbReference>
<name>A0A0R1XCI7_9LACO</name>
<accession>A0A0R1XCI7</accession>
<dbReference type="Pfam" id="PF01368">
    <property type="entry name" value="DHH"/>
    <property type="match status" value="1"/>
</dbReference>
<dbReference type="GO" id="GO:0006281">
    <property type="term" value="P:DNA repair"/>
    <property type="evidence" value="ECO:0007669"/>
    <property type="project" value="InterPro"/>
</dbReference>
<feature type="domain" description="RecJ OB" evidence="9">
    <location>
        <begin position="453"/>
        <end position="557"/>
    </location>
</feature>
<feature type="domain" description="DHHA1" evidence="7">
    <location>
        <begin position="343"/>
        <end position="437"/>
    </location>
</feature>
<evidence type="ECO:0000313" key="10">
    <source>
        <dbReference type="EMBL" id="KRM25110.1"/>
    </source>
</evidence>
<reference evidence="10 11" key="1">
    <citation type="journal article" date="2015" name="Genome Announc.">
        <title>Expanding the biotechnology potential of lactobacilli through comparative genomics of 213 strains and associated genera.</title>
        <authorList>
            <person name="Sun Z."/>
            <person name="Harris H.M."/>
            <person name="McCann A."/>
            <person name="Guo C."/>
            <person name="Argimon S."/>
            <person name="Zhang W."/>
            <person name="Yang X."/>
            <person name="Jeffery I.B."/>
            <person name="Cooney J.C."/>
            <person name="Kagawa T.F."/>
            <person name="Liu W."/>
            <person name="Song Y."/>
            <person name="Salvetti E."/>
            <person name="Wrobel A."/>
            <person name="Rasinkangas P."/>
            <person name="Parkhill J."/>
            <person name="Rea M.C."/>
            <person name="O'Sullivan O."/>
            <person name="Ritari J."/>
            <person name="Douillard F.P."/>
            <person name="Paul Ross R."/>
            <person name="Yang R."/>
            <person name="Briner A.E."/>
            <person name="Felis G.E."/>
            <person name="de Vos W.M."/>
            <person name="Barrangou R."/>
            <person name="Klaenhammer T.R."/>
            <person name="Caufield P.W."/>
            <person name="Cui Y."/>
            <person name="Zhang H."/>
            <person name="O'Toole P.W."/>
        </authorList>
    </citation>
    <scope>NUCLEOTIDE SEQUENCE [LARGE SCALE GENOMIC DNA]</scope>
    <source>
        <strain evidence="10 11">DSM 6035</strain>
    </source>
</reference>
<feature type="domain" description="DDH" evidence="6">
    <location>
        <begin position="83"/>
        <end position="226"/>
    </location>
</feature>
<dbReference type="InterPro" id="IPR038763">
    <property type="entry name" value="DHH_sf"/>
</dbReference>
<keyword evidence="4" id="KW-0378">Hydrolase</keyword>
<evidence type="ECO:0000259" key="7">
    <source>
        <dbReference type="Pfam" id="PF02272"/>
    </source>
</evidence>
<gene>
    <name evidence="10" type="ORF">FD32_GL001007</name>
</gene>
<evidence type="ECO:0000256" key="2">
    <source>
        <dbReference type="ARBA" id="ARBA00019841"/>
    </source>
</evidence>
<keyword evidence="3" id="KW-0540">Nuclease</keyword>
<dbReference type="RefSeq" id="WP_047769097.1">
    <property type="nucleotide sequence ID" value="NZ_AZGM01000137.1"/>
</dbReference>